<sequence>MYNLINSVKSQTQHVENLCENCTAAPVDTIALFEAADKLLGNTIAALKADKNPFETMPGSRDVVAGLMLLAKKTNREALNLTPKKFNLISQDISDKKIIQKYVANLAQKYGPSLIKNLDAYVVDNNRREVLIRKLVQIQSEYSRAKQKVNQDEKIRQTVAV</sequence>
<name>A0A0F9L012_9ZZZZ</name>
<accession>A0A0F9L012</accession>
<dbReference type="EMBL" id="LAZR01012308">
    <property type="protein sequence ID" value="KKM27513.1"/>
    <property type="molecule type" value="Genomic_DNA"/>
</dbReference>
<organism evidence="1">
    <name type="scientific">marine sediment metagenome</name>
    <dbReference type="NCBI Taxonomy" id="412755"/>
    <lineage>
        <taxon>unclassified sequences</taxon>
        <taxon>metagenomes</taxon>
        <taxon>ecological metagenomes</taxon>
    </lineage>
</organism>
<gene>
    <name evidence="1" type="ORF">LCGC14_1573990</name>
</gene>
<evidence type="ECO:0000313" key="1">
    <source>
        <dbReference type="EMBL" id="KKM27513.1"/>
    </source>
</evidence>
<protein>
    <submittedName>
        <fullName evidence="1">Uncharacterized protein</fullName>
    </submittedName>
</protein>
<reference evidence="1" key="1">
    <citation type="journal article" date="2015" name="Nature">
        <title>Complex archaea that bridge the gap between prokaryotes and eukaryotes.</title>
        <authorList>
            <person name="Spang A."/>
            <person name="Saw J.H."/>
            <person name="Jorgensen S.L."/>
            <person name="Zaremba-Niedzwiedzka K."/>
            <person name="Martijn J."/>
            <person name="Lind A.E."/>
            <person name="van Eijk R."/>
            <person name="Schleper C."/>
            <person name="Guy L."/>
            <person name="Ettema T.J."/>
        </authorList>
    </citation>
    <scope>NUCLEOTIDE SEQUENCE</scope>
</reference>
<proteinExistence type="predicted"/>
<dbReference type="AlphaFoldDB" id="A0A0F9L012"/>
<comment type="caution">
    <text evidence="1">The sequence shown here is derived from an EMBL/GenBank/DDBJ whole genome shotgun (WGS) entry which is preliminary data.</text>
</comment>